<dbReference type="STRING" id="27349.A0A0L6UVT8"/>
<dbReference type="InterPro" id="IPR017441">
    <property type="entry name" value="Protein_kinase_ATP_BS"/>
</dbReference>
<keyword evidence="10" id="KW-1185">Reference proteome</keyword>
<dbReference type="EMBL" id="LAVV01008486">
    <property type="protein sequence ID" value="KNZ52676.1"/>
    <property type="molecule type" value="Genomic_DNA"/>
</dbReference>
<dbReference type="PROSITE" id="PS50011">
    <property type="entry name" value="PROTEIN_KINASE_DOM"/>
    <property type="match status" value="1"/>
</dbReference>
<proteinExistence type="predicted"/>
<sequence length="534" mass="59911">MKTQERTTSASSSSSSSSTSTDLLQLSTSSSSSSSSSSSQPHFKSLPFPSATLSCQPTHPLPPPLPSSSCSSCFKSYQPTVTELAEAPKPSELHQHSYSLSQPHLPTTKATVQQPIHQQVECPTSPATPLDPLIGTTIISPSPHRTHYSLTRILGQGSFSKVFRAHLLNQHNTQPIHSVALKLIQIHSTTSNTNAVHHHLITQDQMPTDEAENVRMSTLREIEILKSINHPTVIKLIESFATTNESTNLIKKNSSLQIIVLEELRGGELFELVSKFKSTLRPLIMCRLMAELCISIHWLHQHDIVHRDLKLENILLVREIKNTQEEEREILTSPNVYLKVTDFGLSVKLTKSDDPKHSTESGMRFLQSRCGSEEYAAPEIILGREYDGTKTDAWALGVIGYSLVMGFLPFKLPQRRGVEDGEEHRGNLSSHPTEHEEEESEQAFLKKRKQGLLKIIKSEYRWKSNNPHNHLNQNQMASSDDHQLVQGQIRLVDRLLVRDPLKRSNDVLFGFRDPTWLGRFNWLKESLLASSSSS</sequence>
<evidence type="ECO:0000256" key="6">
    <source>
        <dbReference type="PROSITE-ProRule" id="PRU10141"/>
    </source>
</evidence>
<feature type="domain" description="Protein kinase" evidence="8">
    <location>
        <begin position="148"/>
        <end position="517"/>
    </location>
</feature>
<keyword evidence="2" id="KW-0808">Transferase</keyword>
<evidence type="ECO:0000259" key="8">
    <source>
        <dbReference type="PROSITE" id="PS50011"/>
    </source>
</evidence>
<dbReference type="InterPro" id="IPR000719">
    <property type="entry name" value="Prot_kinase_dom"/>
</dbReference>
<dbReference type="SUPFAM" id="SSF56112">
    <property type="entry name" value="Protein kinase-like (PK-like)"/>
    <property type="match status" value="1"/>
</dbReference>
<evidence type="ECO:0000256" key="3">
    <source>
        <dbReference type="ARBA" id="ARBA00022741"/>
    </source>
</evidence>
<dbReference type="PANTHER" id="PTHR43895">
    <property type="entry name" value="CALCIUM/CALMODULIN-DEPENDENT PROTEIN KINASE KINASE-RELATED"/>
    <property type="match status" value="1"/>
</dbReference>
<reference evidence="9 10" key="1">
    <citation type="submission" date="2015-08" db="EMBL/GenBank/DDBJ databases">
        <title>Next Generation Sequencing and Analysis of the Genome of Puccinia sorghi L Schw, the Causal Agent of Maize Common Rust.</title>
        <authorList>
            <person name="Rochi L."/>
            <person name="Burguener G."/>
            <person name="Darino M."/>
            <person name="Turjanski A."/>
            <person name="Kreff E."/>
            <person name="Dieguez M.J."/>
            <person name="Sacco F."/>
        </authorList>
    </citation>
    <scope>NUCLEOTIDE SEQUENCE [LARGE SCALE GENOMIC DNA]</scope>
    <source>
        <strain evidence="9 10">RO10H11247</strain>
    </source>
</reference>
<dbReference type="PROSITE" id="PS00107">
    <property type="entry name" value="PROTEIN_KINASE_ATP"/>
    <property type="match status" value="1"/>
</dbReference>
<dbReference type="GO" id="GO:0005524">
    <property type="term" value="F:ATP binding"/>
    <property type="evidence" value="ECO:0007669"/>
    <property type="project" value="UniProtKB-UniRule"/>
</dbReference>
<evidence type="ECO:0000256" key="5">
    <source>
        <dbReference type="ARBA" id="ARBA00022840"/>
    </source>
</evidence>
<evidence type="ECO:0000256" key="7">
    <source>
        <dbReference type="SAM" id="MobiDB-lite"/>
    </source>
</evidence>
<dbReference type="GO" id="GO:0004674">
    <property type="term" value="F:protein serine/threonine kinase activity"/>
    <property type="evidence" value="ECO:0007669"/>
    <property type="project" value="UniProtKB-KW"/>
</dbReference>
<evidence type="ECO:0000256" key="4">
    <source>
        <dbReference type="ARBA" id="ARBA00022777"/>
    </source>
</evidence>
<feature type="compositionally biased region" description="Low complexity" evidence="7">
    <location>
        <begin position="7"/>
        <end position="39"/>
    </location>
</feature>
<dbReference type="GO" id="GO:0007165">
    <property type="term" value="P:signal transduction"/>
    <property type="evidence" value="ECO:0007669"/>
    <property type="project" value="TreeGrafter"/>
</dbReference>
<evidence type="ECO:0000256" key="1">
    <source>
        <dbReference type="ARBA" id="ARBA00022527"/>
    </source>
</evidence>
<comment type="caution">
    <text evidence="9">The sequence shown here is derived from an EMBL/GenBank/DDBJ whole genome shotgun (WGS) entry which is preliminary data.</text>
</comment>
<evidence type="ECO:0000313" key="9">
    <source>
        <dbReference type="EMBL" id="KNZ52676.1"/>
    </source>
</evidence>
<protein>
    <recommendedName>
        <fullName evidence="8">Protein kinase domain-containing protein</fullName>
    </recommendedName>
</protein>
<keyword evidence="1" id="KW-0723">Serine/threonine-protein kinase</keyword>
<feature type="region of interest" description="Disordered" evidence="7">
    <location>
        <begin position="1"/>
        <end position="43"/>
    </location>
</feature>
<keyword evidence="3 6" id="KW-0547">Nucleotide-binding</keyword>
<dbReference type="SMART" id="SM00220">
    <property type="entry name" value="S_TKc"/>
    <property type="match status" value="1"/>
</dbReference>
<dbReference type="PROSITE" id="PS00108">
    <property type="entry name" value="PROTEIN_KINASE_ST"/>
    <property type="match status" value="1"/>
</dbReference>
<dbReference type="Pfam" id="PF00069">
    <property type="entry name" value="Pkinase"/>
    <property type="match status" value="1"/>
</dbReference>
<feature type="region of interest" description="Disordered" evidence="7">
    <location>
        <begin position="418"/>
        <end position="442"/>
    </location>
</feature>
<dbReference type="Proteomes" id="UP000037035">
    <property type="component" value="Unassembled WGS sequence"/>
</dbReference>
<dbReference type="InterPro" id="IPR011009">
    <property type="entry name" value="Kinase-like_dom_sf"/>
</dbReference>
<keyword evidence="4" id="KW-0418">Kinase</keyword>
<keyword evidence="5 6" id="KW-0067">ATP-binding</keyword>
<dbReference type="Gene3D" id="1.10.510.10">
    <property type="entry name" value="Transferase(Phosphotransferase) domain 1"/>
    <property type="match status" value="1"/>
</dbReference>
<accession>A0A0L6UVT8</accession>
<evidence type="ECO:0000313" key="10">
    <source>
        <dbReference type="Proteomes" id="UP000037035"/>
    </source>
</evidence>
<dbReference type="VEuPathDB" id="FungiDB:VP01_3486g1"/>
<dbReference type="Gene3D" id="3.30.200.20">
    <property type="entry name" value="Phosphorylase Kinase, domain 1"/>
    <property type="match status" value="1"/>
</dbReference>
<dbReference type="OrthoDB" id="289250at2759"/>
<dbReference type="InterPro" id="IPR008271">
    <property type="entry name" value="Ser/Thr_kinase_AS"/>
</dbReference>
<organism evidence="9 10">
    <name type="scientific">Puccinia sorghi</name>
    <dbReference type="NCBI Taxonomy" id="27349"/>
    <lineage>
        <taxon>Eukaryota</taxon>
        <taxon>Fungi</taxon>
        <taxon>Dikarya</taxon>
        <taxon>Basidiomycota</taxon>
        <taxon>Pucciniomycotina</taxon>
        <taxon>Pucciniomycetes</taxon>
        <taxon>Pucciniales</taxon>
        <taxon>Pucciniaceae</taxon>
        <taxon>Puccinia</taxon>
    </lineage>
</organism>
<dbReference type="AlphaFoldDB" id="A0A0L6UVT8"/>
<gene>
    <name evidence="9" type="ORF">VP01_3486g1</name>
</gene>
<evidence type="ECO:0000256" key="2">
    <source>
        <dbReference type="ARBA" id="ARBA00022679"/>
    </source>
</evidence>
<name>A0A0L6UVT8_9BASI</name>
<feature type="binding site" evidence="6">
    <location>
        <position position="182"/>
    </location>
    <ligand>
        <name>ATP</name>
        <dbReference type="ChEBI" id="CHEBI:30616"/>
    </ligand>
</feature>
<dbReference type="PANTHER" id="PTHR43895:SF150">
    <property type="entry name" value="SERINE_THREONINE-PROTEIN KINASE STK11"/>
    <property type="match status" value="1"/>
</dbReference>